<dbReference type="Proteomes" id="UP001501410">
    <property type="component" value="Unassembled WGS sequence"/>
</dbReference>
<comment type="caution">
    <text evidence="2">The sequence shown here is derived from an EMBL/GenBank/DDBJ whole genome shotgun (WGS) entry which is preliminary data.</text>
</comment>
<feature type="chain" id="PRO_5047241109" evidence="1">
    <location>
        <begin position="20"/>
        <end position="353"/>
    </location>
</feature>
<organism evidence="2 3">
    <name type="scientific">Rurimicrobium arvi</name>
    <dbReference type="NCBI Taxonomy" id="2049916"/>
    <lineage>
        <taxon>Bacteria</taxon>
        <taxon>Pseudomonadati</taxon>
        <taxon>Bacteroidota</taxon>
        <taxon>Chitinophagia</taxon>
        <taxon>Chitinophagales</taxon>
        <taxon>Chitinophagaceae</taxon>
        <taxon>Rurimicrobium</taxon>
    </lineage>
</organism>
<proteinExistence type="predicted"/>
<gene>
    <name evidence="2" type="ORF">GCM10023092_14960</name>
</gene>
<keyword evidence="1" id="KW-0732">Signal</keyword>
<keyword evidence="3" id="KW-1185">Reference proteome</keyword>
<name>A0ABP8MRZ0_9BACT</name>
<dbReference type="RefSeq" id="WP_344824799.1">
    <property type="nucleotide sequence ID" value="NZ_BAABEZ010000022.1"/>
</dbReference>
<accession>A0ABP8MRZ0</accession>
<sequence>MPRIITLTLCCLLHFSSFAASFSLSAFRTKIATSDRFSRVTVIDRRADTSRVIGKVKLDATVGLEDLLSERPLHEELENWYIQNGKRQESETGLVVILYAFEAKELPADPLANLESATFTYSADFFSTVDGTTYRLLASVDTVCSITAFNVTDPLYEMVNRVLAASYRVMRKFPAVSDRQYTYAEVQAHQQNSYKSFLPFNGGTLPDQAYFEDWNDFRAMRGATDKTFVKKSDYVTVYRIRKDKKNIMTNATGQVLIYEGTPYYQMNATYREMILKDGEYWIKSPVYVAHFAPNATSGLVGAVIAPRQKVYVLEPYECRIDSRTGRVIPVNELGKDDDLGRSLGISRMAGFIN</sequence>
<feature type="signal peptide" evidence="1">
    <location>
        <begin position="1"/>
        <end position="19"/>
    </location>
</feature>
<evidence type="ECO:0000313" key="2">
    <source>
        <dbReference type="EMBL" id="GAA4453888.1"/>
    </source>
</evidence>
<reference evidence="3" key="1">
    <citation type="journal article" date="2019" name="Int. J. Syst. Evol. Microbiol.">
        <title>The Global Catalogue of Microorganisms (GCM) 10K type strain sequencing project: providing services to taxonomists for standard genome sequencing and annotation.</title>
        <authorList>
            <consortium name="The Broad Institute Genomics Platform"/>
            <consortium name="The Broad Institute Genome Sequencing Center for Infectious Disease"/>
            <person name="Wu L."/>
            <person name="Ma J."/>
        </authorList>
    </citation>
    <scope>NUCLEOTIDE SEQUENCE [LARGE SCALE GENOMIC DNA]</scope>
    <source>
        <strain evidence="3">JCM 31921</strain>
    </source>
</reference>
<evidence type="ECO:0000256" key="1">
    <source>
        <dbReference type="SAM" id="SignalP"/>
    </source>
</evidence>
<evidence type="ECO:0000313" key="3">
    <source>
        <dbReference type="Proteomes" id="UP001501410"/>
    </source>
</evidence>
<dbReference type="EMBL" id="BAABEZ010000022">
    <property type="protein sequence ID" value="GAA4453888.1"/>
    <property type="molecule type" value="Genomic_DNA"/>
</dbReference>
<protein>
    <submittedName>
        <fullName evidence="2">Uncharacterized protein</fullName>
    </submittedName>
</protein>